<dbReference type="GO" id="GO:0003676">
    <property type="term" value="F:nucleic acid binding"/>
    <property type="evidence" value="ECO:0007669"/>
    <property type="project" value="InterPro"/>
</dbReference>
<dbReference type="Proteomes" id="UP000772434">
    <property type="component" value="Unassembled WGS sequence"/>
</dbReference>
<dbReference type="InterPro" id="IPR036397">
    <property type="entry name" value="RNaseH_sf"/>
</dbReference>
<dbReference type="EMBL" id="JADNRY010000554">
    <property type="protein sequence ID" value="KAF9041155.1"/>
    <property type="molecule type" value="Genomic_DNA"/>
</dbReference>
<name>A0A9P5P4T7_9AGAR</name>
<dbReference type="AlphaFoldDB" id="A0A9P5P4T7"/>
<dbReference type="OrthoDB" id="2142724at2759"/>
<organism evidence="1 2">
    <name type="scientific">Rhodocollybia butyracea</name>
    <dbReference type="NCBI Taxonomy" id="206335"/>
    <lineage>
        <taxon>Eukaryota</taxon>
        <taxon>Fungi</taxon>
        <taxon>Dikarya</taxon>
        <taxon>Basidiomycota</taxon>
        <taxon>Agaricomycotina</taxon>
        <taxon>Agaricomycetes</taxon>
        <taxon>Agaricomycetidae</taxon>
        <taxon>Agaricales</taxon>
        <taxon>Marasmiineae</taxon>
        <taxon>Omphalotaceae</taxon>
        <taxon>Rhodocollybia</taxon>
    </lineage>
</organism>
<accession>A0A9P5P4T7</accession>
<sequence length="69" mass="7774">RVSILPALTINGIISYDIVPGSVNGEKFHQIPYTTPYPGPRSVIVMDNCNIHHGDEVRELIEDRACMFY</sequence>
<feature type="non-terminal residue" evidence="1">
    <location>
        <position position="69"/>
    </location>
</feature>
<comment type="caution">
    <text evidence="1">The sequence shown here is derived from an EMBL/GenBank/DDBJ whole genome shotgun (WGS) entry which is preliminary data.</text>
</comment>
<protein>
    <recommendedName>
        <fullName evidence="3">Tc1-like transposase DDE domain-containing protein</fullName>
    </recommendedName>
</protein>
<feature type="non-terminal residue" evidence="1">
    <location>
        <position position="1"/>
    </location>
</feature>
<evidence type="ECO:0000313" key="1">
    <source>
        <dbReference type="EMBL" id="KAF9041155.1"/>
    </source>
</evidence>
<reference evidence="1" key="1">
    <citation type="submission" date="2020-11" db="EMBL/GenBank/DDBJ databases">
        <authorList>
            <consortium name="DOE Joint Genome Institute"/>
            <person name="Ahrendt S."/>
            <person name="Riley R."/>
            <person name="Andreopoulos W."/>
            <person name="Labutti K."/>
            <person name="Pangilinan J."/>
            <person name="Ruiz-Duenas F.J."/>
            <person name="Barrasa J.M."/>
            <person name="Sanchez-Garcia M."/>
            <person name="Camarero S."/>
            <person name="Miyauchi S."/>
            <person name="Serrano A."/>
            <person name="Linde D."/>
            <person name="Babiker R."/>
            <person name="Drula E."/>
            <person name="Ayuso-Fernandez I."/>
            <person name="Pacheco R."/>
            <person name="Padilla G."/>
            <person name="Ferreira P."/>
            <person name="Barriuso J."/>
            <person name="Kellner H."/>
            <person name="Castanera R."/>
            <person name="Alfaro M."/>
            <person name="Ramirez L."/>
            <person name="Pisabarro A.G."/>
            <person name="Kuo A."/>
            <person name="Tritt A."/>
            <person name="Lipzen A."/>
            <person name="He G."/>
            <person name="Yan M."/>
            <person name="Ng V."/>
            <person name="Cullen D."/>
            <person name="Martin F."/>
            <person name="Rosso M.-N."/>
            <person name="Henrissat B."/>
            <person name="Hibbett D."/>
            <person name="Martinez A.T."/>
            <person name="Grigoriev I.V."/>
        </authorList>
    </citation>
    <scope>NUCLEOTIDE SEQUENCE</scope>
    <source>
        <strain evidence="1">AH 40177</strain>
    </source>
</reference>
<keyword evidence="2" id="KW-1185">Reference proteome</keyword>
<proteinExistence type="predicted"/>
<dbReference type="Gene3D" id="3.30.420.10">
    <property type="entry name" value="Ribonuclease H-like superfamily/Ribonuclease H"/>
    <property type="match status" value="1"/>
</dbReference>
<evidence type="ECO:0008006" key="3">
    <source>
        <dbReference type="Google" id="ProtNLM"/>
    </source>
</evidence>
<gene>
    <name evidence="1" type="ORF">BDP27DRAFT_1150815</name>
</gene>
<evidence type="ECO:0000313" key="2">
    <source>
        <dbReference type="Proteomes" id="UP000772434"/>
    </source>
</evidence>